<evidence type="ECO:0000256" key="1">
    <source>
        <dbReference type="ARBA" id="ARBA00000966"/>
    </source>
</evidence>
<evidence type="ECO:0000313" key="10">
    <source>
        <dbReference type="EnsemblPlants" id="Kaladp0060s0250.1.v1.1"/>
    </source>
</evidence>
<dbReference type="AlphaFoldDB" id="A0A7N0UEW4"/>
<reference evidence="10" key="1">
    <citation type="submission" date="2021-01" db="UniProtKB">
        <authorList>
            <consortium name="EnsemblPlants"/>
        </authorList>
    </citation>
    <scope>IDENTIFICATION</scope>
</reference>
<dbReference type="SUPFAM" id="SSF48208">
    <property type="entry name" value="Six-hairpin glycosidases"/>
    <property type="match status" value="1"/>
</dbReference>
<dbReference type="PANTHER" id="PTHR22298">
    <property type="entry name" value="ENDO-1,4-BETA-GLUCANASE"/>
    <property type="match status" value="1"/>
</dbReference>
<evidence type="ECO:0000313" key="11">
    <source>
        <dbReference type="Proteomes" id="UP000594263"/>
    </source>
</evidence>
<evidence type="ECO:0000256" key="3">
    <source>
        <dbReference type="ARBA" id="ARBA00012601"/>
    </source>
</evidence>
<keyword evidence="4" id="KW-0378">Hydrolase</keyword>
<feature type="domain" description="Glycoside hydrolase family 9" evidence="9">
    <location>
        <begin position="2"/>
        <end position="208"/>
    </location>
</feature>
<dbReference type="Proteomes" id="UP000594263">
    <property type="component" value="Unplaced"/>
</dbReference>
<proteinExistence type="inferred from homology"/>
<name>A0A7N0UEW4_KALFE</name>
<keyword evidence="8" id="KW-0624">Polysaccharide degradation</keyword>
<dbReference type="Gene3D" id="1.50.10.10">
    <property type="match status" value="1"/>
</dbReference>
<keyword evidence="7" id="KW-0326">Glycosidase</keyword>
<dbReference type="Gramene" id="Kaladp0060s0250.1.v1.1">
    <property type="protein sequence ID" value="Kaladp0060s0250.1.v1.1"/>
    <property type="gene ID" value="Kaladp0060s0250.v1.1"/>
</dbReference>
<dbReference type="InterPro" id="IPR012341">
    <property type="entry name" value="6hp_glycosidase-like_sf"/>
</dbReference>
<evidence type="ECO:0000256" key="8">
    <source>
        <dbReference type="ARBA" id="ARBA00023326"/>
    </source>
</evidence>
<dbReference type="GO" id="GO:0030245">
    <property type="term" value="P:cellulose catabolic process"/>
    <property type="evidence" value="ECO:0007669"/>
    <property type="project" value="UniProtKB-KW"/>
</dbReference>
<evidence type="ECO:0000256" key="7">
    <source>
        <dbReference type="ARBA" id="ARBA00023295"/>
    </source>
</evidence>
<evidence type="ECO:0000259" key="9">
    <source>
        <dbReference type="Pfam" id="PF00759"/>
    </source>
</evidence>
<comment type="similarity">
    <text evidence="2">Belongs to the glycosyl hydrolase 9 (cellulase E) family.</text>
</comment>
<keyword evidence="6" id="KW-0119">Carbohydrate metabolism</keyword>
<dbReference type="EnsemblPlants" id="Kaladp0060s0250.1.v1.1">
    <property type="protein sequence ID" value="Kaladp0060s0250.1.v1.1"/>
    <property type="gene ID" value="Kaladp0060s0250.v1.1"/>
</dbReference>
<evidence type="ECO:0000256" key="5">
    <source>
        <dbReference type="ARBA" id="ARBA00023001"/>
    </source>
</evidence>
<dbReference type="GO" id="GO:0008810">
    <property type="term" value="F:cellulase activity"/>
    <property type="evidence" value="ECO:0007669"/>
    <property type="project" value="UniProtKB-EC"/>
</dbReference>
<organism evidence="10 11">
    <name type="scientific">Kalanchoe fedtschenkoi</name>
    <name type="common">Lavender scallops</name>
    <name type="synonym">South American air plant</name>
    <dbReference type="NCBI Taxonomy" id="63787"/>
    <lineage>
        <taxon>Eukaryota</taxon>
        <taxon>Viridiplantae</taxon>
        <taxon>Streptophyta</taxon>
        <taxon>Embryophyta</taxon>
        <taxon>Tracheophyta</taxon>
        <taxon>Spermatophyta</taxon>
        <taxon>Magnoliopsida</taxon>
        <taxon>eudicotyledons</taxon>
        <taxon>Gunneridae</taxon>
        <taxon>Pentapetalae</taxon>
        <taxon>Saxifragales</taxon>
        <taxon>Crassulaceae</taxon>
        <taxon>Kalanchoe</taxon>
    </lineage>
</organism>
<dbReference type="Pfam" id="PF00759">
    <property type="entry name" value="Glyco_hydro_9"/>
    <property type="match status" value="1"/>
</dbReference>
<dbReference type="InterPro" id="IPR008928">
    <property type="entry name" value="6-hairpin_glycosidase_sf"/>
</dbReference>
<sequence>MFDVGDHMKFGFPLAFTATVMLWSILEYGDQMQVASQLDVAQGSLKWIMDYLIAAHPSDNVLYIQVRDPELDHGCWERPETMNGSRPFTQINATFPGSEMPAETAAALASASPVFKSSNPDYAGTLLKHAKTLFTFADKHRKSYSVSILEVQNFYNSTGFADELLWAACWLYHATGDDTYFSYTERHGKAFTNFGSPTWFSWDNKLAAV</sequence>
<evidence type="ECO:0000256" key="6">
    <source>
        <dbReference type="ARBA" id="ARBA00023277"/>
    </source>
</evidence>
<comment type="catalytic activity">
    <reaction evidence="1">
        <text>Endohydrolysis of (1-&gt;4)-beta-D-glucosidic linkages in cellulose, lichenin and cereal beta-D-glucans.</text>
        <dbReference type="EC" id="3.2.1.4"/>
    </reaction>
</comment>
<accession>A0A7N0UEW4</accession>
<protein>
    <recommendedName>
        <fullName evidence="3">cellulase</fullName>
        <ecNumber evidence="3">3.2.1.4</ecNumber>
    </recommendedName>
</protein>
<keyword evidence="11" id="KW-1185">Reference proteome</keyword>
<evidence type="ECO:0000256" key="2">
    <source>
        <dbReference type="ARBA" id="ARBA00007072"/>
    </source>
</evidence>
<dbReference type="OMA" id="GYHHELL"/>
<dbReference type="InterPro" id="IPR001701">
    <property type="entry name" value="Glyco_hydro_9"/>
</dbReference>
<evidence type="ECO:0000256" key="4">
    <source>
        <dbReference type="ARBA" id="ARBA00022801"/>
    </source>
</evidence>
<keyword evidence="5" id="KW-0136">Cellulose degradation</keyword>
<dbReference type="EC" id="3.2.1.4" evidence="3"/>